<keyword evidence="5 6" id="KW-0472">Membrane</keyword>
<dbReference type="GO" id="GO:0032153">
    <property type="term" value="C:cell division site"/>
    <property type="evidence" value="ECO:0007669"/>
    <property type="project" value="TreeGrafter"/>
</dbReference>
<feature type="transmembrane region" description="Helical" evidence="6">
    <location>
        <begin position="114"/>
        <end position="136"/>
    </location>
</feature>
<dbReference type="InterPro" id="IPR018365">
    <property type="entry name" value="Cell_cycle_FtsW-rel_CS"/>
</dbReference>
<dbReference type="GO" id="GO:0051301">
    <property type="term" value="P:cell division"/>
    <property type="evidence" value="ECO:0007669"/>
    <property type="project" value="InterPro"/>
</dbReference>
<dbReference type="GO" id="GO:0008360">
    <property type="term" value="P:regulation of cell shape"/>
    <property type="evidence" value="ECO:0007669"/>
    <property type="project" value="UniProtKB-KW"/>
</dbReference>
<dbReference type="EMBL" id="BARS01022334">
    <property type="protein sequence ID" value="GAG13194.1"/>
    <property type="molecule type" value="Genomic_DNA"/>
</dbReference>
<dbReference type="PANTHER" id="PTHR30474">
    <property type="entry name" value="CELL CYCLE PROTEIN"/>
    <property type="match status" value="1"/>
</dbReference>
<keyword evidence="3" id="KW-0133">Cell shape</keyword>
<evidence type="ECO:0000256" key="4">
    <source>
        <dbReference type="ARBA" id="ARBA00022989"/>
    </source>
</evidence>
<evidence type="ECO:0008006" key="8">
    <source>
        <dbReference type="Google" id="ProtNLM"/>
    </source>
</evidence>
<organism evidence="7">
    <name type="scientific">marine sediment metagenome</name>
    <dbReference type="NCBI Taxonomy" id="412755"/>
    <lineage>
        <taxon>unclassified sequences</taxon>
        <taxon>metagenomes</taxon>
        <taxon>ecological metagenomes</taxon>
    </lineage>
</organism>
<feature type="non-terminal residue" evidence="7">
    <location>
        <position position="1"/>
    </location>
</feature>
<dbReference type="GO" id="GO:0015648">
    <property type="term" value="F:lipid-linked peptidoglycan transporter activity"/>
    <property type="evidence" value="ECO:0007669"/>
    <property type="project" value="TreeGrafter"/>
</dbReference>
<feature type="transmembrane region" description="Helical" evidence="6">
    <location>
        <begin position="73"/>
        <end position="102"/>
    </location>
</feature>
<evidence type="ECO:0000256" key="1">
    <source>
        <dbReference type="ARBA" id="ARBA00004141"/>
    </source>
</evidence>
<gene>
    <name evidence="7" type="ORF">S01H1_35723</name>
</gene>
<dbReference type="GO" id="GO:0005886">
    <property type="term" value="C:plasma membrane"/>
    <property type="evidence" value="ECO:0007669"/>
    <property type="project" value="TreeGrafter"/>
</dbReference>
<dbReference type="Pfam" id="PF01098">
    <property type="entry name" value="FTSW_RODA_SPOVE"/>
    <property type="match status" value="1"/>
</dbReference>
<comment type="caution">
    <text evidence="7">The sequence shown here is derived from an EMBL/GenBank/DDBJ whole genome shotgun (WGS) entry which is preliminary data.</text>
</comment>
<reference evidence="7" key="1">
    <citation type="journal article" date="2014" name="Front. Microbiol.">
        <title>High frequency of phylogenetically diverse reductive dehalogenase-homologous genes in deep subseafloor sedimentary metagenomes.</title>
        <authorList>
            <person name="Kawai M."/>
            <person name="Futagami T."/>
            <person name="Toyoda A."/>
            <person name="Takaki Y."/>
            <person name="Nishi S."/>
            <person name="Hori S."/>
            <person name="Arai W."/>
            <person name="Tsubouchi T."/>
            <person name="Morono Y."/>
            <person name="Uchiyama I."/>
            <person name="Ito T."/>
            <person name="Fujiyama A."/>
            <person name="Inagaki F."/>
            <person name="Takami H."/>
        </authorList>
    </citation>
    <scope>NUCLEOTIDE SEQUENCE</scope>
    <source>
        <strain evidence="7">Expedition CK06-06</strain>
    </source>
</reference>
<comment type="subcellular location">
    <subcellularLocation>
        <location evidence="1">Membrane</location>
        <topology evidence="1">Multi-pass membrane protein</topology>
    </subcellularLocation>
</comment>
<dbReference type="InterPro" id="IPR001182">
    <property type="entry name" value="FtsW/RodA"/>
</dbReference>
<feature type="transmembrane region" description="Helical" evidence="6">
    <location>
        <begin position="148"/>
        <end position="170"/>
    </location>
</feature>
<protein>
    <recommendedName>
        <fullName evidence="8">Cell cycle protein</fullName>
    </recommendedName>
</protein>
<keyword evidence="4 6" id="KW-1133">Transmembrane helix</keyword>
<accession>X0V4T4</accession>
<dbReference type="AlphaFoldDB" id="X0V4T4"/>
<sequence>VFYFTPDVMKDYQKDRIEVLWKQNTDDPYWLNGPGYQLHQSKVCIGSGQVRGQGWNSSSLARYKHPPDQHNDFIFAMIAHQWGLIGSLVVLLLYSLVILGAIEIAASQSEPYGRLLAVGIATLLAAQMFINIGMTMGLMPITGMNLPFVSYGGSSLLANFLALGLLINVARHRHLMLTRRSFEFAEEEY</sequence>
<keyword evidence="2 6" id="KW-0812">Transmembrane</keyword>
<evidence type="ECO:0000256" key="3">
    <source>
        <dbReference type="ARBA" id="ARBA00022960"/>
    </source>
</evidence>
<proteinExistence type="predicted"/>
<evidence type="ECO:0000256" key="2">
    <source>
        <dbReference type="ARBA" id="ARBA00022692"/>
    </source>
</evidence>
<dbReference type="PROSITE" id="PS00428">
    <property type="entry name" value="FTSW_RODA_SPOVE"/>
    <property type="match status" value="1"/>
</dbReference>
<name>X0V4T4_9ZZZZ</name>
<evidence type="ECO:0000256" key="5">
    <source>
        <dbReference type="ARBA" id="ARBA00023136"/>
    </source>
</evidence>
<evidence type="ECO:0000256" key="6">
    <source>
        <dbReference type="SAM" id="Phobius"/>
    </source>
</evidence>
<evidence type="ECO:0000313" key="7">
    <source>
        <dbReference type="EMBL" id="GAG13194.1"/>
    </source>
</evidence>